<accession>A0A427YB43</accession>
<proteinExistence type="predicted"/>
<gene>
    <name evidence="2" type="ORF">EHS24_000899</name>
</gene>
<name>A0A427YB43_9TREE</name>
<feature type="region of interest" description="Disordered" evidence="1">
    <location>
        <begin position="1"/>
        <end position="66"/>
    </location>
</feature>
<evidence type="ECO:0000256" key="1">
    <source>
        <dbReference type="SAM" id="MobiDB-lite"/>
    </source>
</evidence>
<feature type="compositionally biased region" description="Polar residues" evidence="1">
    <location>
        <begin position="1"/>
        <end position="12"/>
    </location>
</feature>
<dbReference type="AlphaFoldDB" id="A0A427YB43"/>
<evidence type="ECO:0000313" key="3">
    <source>
        <dbReference type="Proteomes" id="UP000279236"/>
    </source>
</evidence>
<evidence type="ECO:0000313" key="2">
    <source>
        <dbReference type="EMBL" id="RSH88360.1"/>
    </source>
</evidence>
<sequence length="66" mass="7580">MRTDAEIQTLNARRTHPDFRKDFAGSVNISPLEEHRAKKRAEDQAYQEKRKGADTTKPGPSKKQKD</sequence>
<protein>
    <submittedName>
        <fullName evidence="2">Uncharacterized protein</fullName>
    </submittedName>
</protein>
<keyword evidence="3" id="KW-1185">Reference proteome</keyword>
<dbReference type="RefSeq" id="XP_028480568.1">
    <property type="nucleotide sequence ID" value="XM_028616711.1"/>
</dbReference>
<dbReference type="Proteomes" id="UP000279236">
    <property type="component" value="Unassembled WGS sequence"/>
</dbReference>
<feature type="compositionally biased region" description="Basic and acidic residues" evidence="1">
    <location>
        <begin position="32"/>
        <end position="54"/>
    </location>
</feature>
<dbReference type="EMBL" id="RSCE01000001">
    <property type="protein sequence ID" value="RSH88360.1"/>
    <property type="molecule type" value="Genomic_DNA"/>
</dbReference>
<reference evidence="2 3" key="1">
    <citation type="submission" date="2018-11" db="EMBL/GenBank/DDBJ databases">
        <title>Genome sequence of Apiotrichum porosum DSM 27194.</title>
        <authorList>
            <person name="Aliyu H."/>
            <person name="Gorte O."/>
            <person name="Ochsenreither K."/>
        </authorList>
    </citation>
    <scope>NUCLEOTIDE SEQUENCE [LARGE SCALE GENOMIC DNA]</scope>
    <source>
        <strain evidence="2 3">DSM 27194</strain>
    </source>
</reference>
<dbReference type="GeneID" id="39585442"/>
<comment type="caution">
    <text evidence="2">The sequence shown here is derived from an EMBL/GenBank/DDBJ whole genome shotgun (WGS) entry which is preliminary data.</text>
</comment>
<organism evidence="2 3">
    <name type="scientific">Apiotrichum porosum</name>
    <dbReference type="NCBI Taxonomy" id="105984"/>
    <lineage>
        <taxon>Eukaryota</taxon>
        <taxon>Fungi</taxon>
        <taxon>Dikarya</taxon>
        <taxon>Basidiomycota</taxon>
        <taxon>Agaricomycotina</taxon>
        <taxon>Tremellomycetes</taxon>
        <taxon>Trichosporonales</taxon>
        <taxon>Trichosporonaceae</taxon>
        <taxon>Apiotrichum</taxon>
    </lineage>
</organism>